<organism evidence="1 2">
    <name type="scientific">Escherichia coli O6:H1 (strain CFT073 / ATCC 700928 / UPEC)</name>
    <dbReference type="NCBI Taxonomy" id="199310"/>
    <lineage>
        <taxon>Bacteria</taxon>
        <taxon>Pseudomonadati</taxon>
        <taxon>Pseudomonadota</taxon>
        <taxon>Gammaproteobacteria</taxon>
        <taxon>Enterobacterales</taxon>
        <taxon>Enterobacteriaceae</taxon>
        <taxon>Escherichia</taxon>
    </lineage>
</organism>
<sequence length="74" mass="8807">MVHQFRRRRYHNAQHQRKFGIYQDVVDECPTHLFDYRLDISEIPSITVRINESIAFSLIIQPQILALNICTPCH</sequence>
<name>A0A0H2V748_ECOL6</name>
<gene>
    <name evidence="1" type="ordered locus">c1833</name>
</gene>
<accession>A0A0H2V748</accession>
<protein>
    <submittedName>
        <fullName evidence="1">Uncharacterized protein</fullName>
    </submittedName>
</protein>
<dbReference type="HOGENOM" id="CLU_2681874_0_0_6"/>
<reference evidence="1 2" key="1">
    <citation type="journal article" date="2002" name="Proc. Natl. Acad. Sci. U.S.A.">
        <title>Extensive mosaic structure revealed by the complete genome sequence of uropathogenic Escherichia coli.</title>
        <authorList>
            <person name="Welch R.A."/>
            <person name="Burland V."/>
            <person name="Plunkett G.III."/>
            <person name="Redford P."/>
            <person name="Roesch P."/>
            <person name="Rasko D."/>
            <person name="Buckles E.L."/>
            <person name="Liou S.R."/>
            <person name="Boutin A."/>
            <person name="Hackett J."/>
            <person name="Stroud D."/>
            <person name="Mayhew G.F."/>
            <person name="Rose D.J."/>
            <person name="Zhou S."/>
            <person name="Schwartz D.C."/>
            <person name="Perna N.T."/>
            <person name="Mobley H.L."/>
            <person name="Donnenberg M.S."/>
            <person name="Blattner F.R."/>
        </authorList>
    </citation>
    <scope>NUCLEOTIDE SEQUENCE [LARGE SCALE GENOMIC DNA]</scope>
    <source>
        <strain evidence="2">CFT073 / ATCC 700928 / UPEC</strain>
    </source>
</reference>
<dbReference type="Proteomes" id="UP000001410">
    <property type="component" value="Chromosome"/>
</dbReference>
<dbReference type="AlphaFoldDB" id="A0A0H2V748"/>
<keyword evidence="2" id="KW-1185">Reference proteome</keyword>
<dbReference type="STRING" id="199310.c1833"/>
<evidence type="ECO:0000313" key="1">
    <source>
        <dbReference type="EMBL" id="AAN80296.1"/>
    </source>
</evidence>
<dbReference type="KEGG" id="ecc:c1833"/>
<proteinExistence type="predicted"/>
<evidence type="ECO:0000313" key="2">
    <source>
        <dbReference type="Proteomes" id="UP000001410"/>
    </source>
</evidence>
<dbReference type="EMBL" id="AE014075">
    <property type="protein sequence ID" value="AAN80296.1"/>
    <property type="molecule type" value="Genomic_DNA"/>
</dbReference>